<dbReference type="PROSITE" id="PS50158">
    <property type="entry name" value="ZF_CCHC"/>
    <property type="match status" value="1"/>
</dbReference>
<feature type="compositionally biased region" description="Gly residues" evidence="3">
    <location>
        <begin position="487"/>
        <end position="496"/>
    </location>
</feature>
<proteinExistence type="predicted"/>
<feature type="compositionally biased region" description="Basic and acidic residues" evidence="3">
    <location>
        <begin position="259"/>
        <end position="270"/>
    </location>
</feature>
<name>A0ABR1NZP1_DIAER</name>
<evidence type="ECO:0000256" key="1">
    <source>
        <dbReference type="PROSITE-ProRule" id="PRU00047"/>
    </source>
</evidence>
<dbReference type="InterPro" id="IPR051964">
    <property type="entry name" value="Chaperone_stress_response"/>
</dbReference>
<feature type="compositionally biased region" description="Polar residues" evidence="3">
    <location>
        <begin position="288"/>
        <end position="300"/>
    </location>
</feature>
<dbReference type="SUPFAM" id="SSF46565">
    <property type="entry name" value="Chaperone J-domain"/>
    <property type="match status" value="1"/>
</dbReference>
<dbReference type="Pfam" id="PF00076">
    <property type="entry name" value="RRM_1"/>
    <property type="match status" value="1"/>
</dbReference>
<organism evidence="7 8">
    <name type="scientific">Diaporthe eres</name>
    <name type="common">Phomopsis oblonga</name>
    <dbReference type="NCBI Taxonomy" id="83184"/>
    <lineage>
        <taxon>Eukaryota</taxon>
        <taxon>Fungi</taxon>
        <taxon>Dikarya</taxon>
        <taxon>Ascomycota</taxon>
        <taxon>Pezizomycotina</taxon>
        <taxon>Sordariomycetes</taxon>
        <taxon>Sordariomycetidae</taxon>
        <taxon>Diaporthales</taxon>
        <taxon>Diaporthaceae</taxon>
        <taxon>Diaporthe</taxon>
        <taxon>Diaporthe eres species complex</taxon>
    </lineage>
</organism>
<feature type="compositionally biased region" description="Basic and acidic residues" evidence="3">
    <location>
        <begin position="60"/>
        <end position="70"/>
    </location>
</feature>
<keyword evidence="1" id="KW-0862">Zinc</keyword>
<accession>A0ABR1NZP1</accession>
<evidence type="ECO:0000256" key="3">
    <source>
        <dbReference type="SAM" id="MobiDB-lite"/>
    </source>
</evidence>
<feature type="region of interest" description="Disordered" evidence="3">
    <location>
        <begin position="60"/>
        <end position="84"/>
    </location>
</feature>
<dbReference type="SMART" id="SM00271">
    <property type="entry name" value="DnaJ"/>
    <property type="match status" value="1"/>
</dbReference>
<evidence type="ECO:0000259" key="6">
    <source>
        <dbReference type="PROSITE" id="PS50158"/>
    </source>
</evidence>
<keyword evidence="1" id="KW-0863">Zinc-finger</keyword>
<dbReference type="CDD" id="cd00590">
    <property type="entry name" value="RRM_SF"/>
    <property type="match status" value="1"/>
</dbReference>
<feature type="domain" description="CCHC-type" evidence="6">
    <location>
        <begin position="572"/>
        <end position="586"/>
    </location>
</feature>
<feature type="compositionally biased region" description="Basic residues" evidence="3">
    <location>
        <begin position="384"/>
        <end position="394"/>
    </location>
</feature>
<dbReference type="PROSITE" id="PS00636">
    <property type="entry name" value="DNAJ_1"/>
    <property type="match status" value="1"/>
</dbReference>
<sequence>MPPPPSFDYYAELEVERSASLTEINSAYRRLARIHHPDKNPDNQEAATTNFQRLQLAHETLSDPVKRARYDNAPPGSVFSQDDEGLWEDDTSQAQAAYDDLNAERERRRQENKRREEEARELREKEQRLHREAKEACEKAAEQSKALERRRLQDEELKKQEMRWKEKGAVSKDERLRTCLHSDLCDKVQHTKKFKCTACSAKRGMIAFECPHCSAFLCQLCVTGFSERRKKLEMQEQMEDPGTSKDSAGASGKPTISEPNDKPATEESAAKKPKKKKKKPKTGKSAKQTPISGKSGNINEDNMERDPGLSEVDEDKAAPTSAGLFASDNPYNILVDDEKTASLTSEKSAPDASTPAQTATPLSTARPNVAKGDNEKPASTKLAQSKKKRQNKKPANKDTTKENVNLRGQDQQTDTDIAVEPKATDAIHSTHRQTFAPNPSESYSQNVAAQPVSNNTGKDGMKADVSIKPQKPKHHSAPSREEKPTGPGYGPSAGATGGYIRALNPASSSNLADLRQAMEKFGAVKSLKIFNKRRGTSHVDFAEHDSLRRAIAASPVVVSEQVTVRVVELKHCDTCGKAGHNARTCRAAKNPN</sequence>
<feature type="compositionally biased region" description="Basic residues" evidence="3">
    <location>
        <begin position="271"/>
        <end position="284"/>
    </location>
</feature>
<dbReference type="PROSITE" id="PS50076">
    <property type="entry name" value="DNAJ_2"/>
    <property type="match status" value="1"/>
</dbReference>
<dbReference type="InterPro" id="IPR001878">
    <property type="entry name" value="Znf_CCHC"/>
</dbReference>
<keyword evidence="1" id="KW-0479">Metal-binding</keyword>
<comment type="caution">
    <text evidence="7">The sequence shown here is derived from an EMBL/GenBank/DDBJ whole genome shotgun (WGS) entry which is preliminary data.</text>
</comment>
<dbReference type="PANTHER" id="PTHR44029:SF1">
    <property type="entry name" value="DNAJ HOMOLOG SUBFAMILY C MEMBER 21"/>
    <property type="match status" value="1"/>
</dbReference>
<reference evidence="7 8" key="1">
    <citation type="submission" date="2024-02" db="EMBL/GenBank/DDBJ databases">
        <title>De novo assembly and annotation of 12 fungi associated with fruit tree decline syndrome in Ontario, Canada.</title>
        <authorList>
            <person name="Sulman M."/>
            <person name="Ellouze W."/>
            <person name="Ilyukhin E."/>
        </authorList>
    </citation>
    <scope>NUCLEOTIDE SEQUENCE [LARGE SCALE GENOMIC DNA]</scope>
    <source>
        <strain evidence="7 8">M169</strain>
    </source>
</reference>
<feature type="compositionally biased region" description="Polar residues" evidence="3">
    <location>
        <begin position="354"/>
        <end position="366"/>
    </location>
</feature>
<protein>
    <recommendedName>
        <fullName evidence="9">J domain-containing protein</fullName>
    </recommendedName>
</protein>
<feature type="domain" description="J" evidence="4">
    <location>
        <begin position="8"/>
        <end position="74"/>
    </location>
</feature>
<dbReference type="InterPro" id="IPR018253">
    <property type="entry name" value="DnaJ_domain_CS"/>
</dbReference>
<dbReference type="InterPro" id="IPR036869">
    <property type="entry name" value="J_dom_sf"/>
</dbReference>
<dbReference type="InterPro" id="IPR000504">
    <property type="entry name" value="RRM_dom"/>
</dbReference>
<dbReference type="PANTHER" id="PTHR44029">
    <property type="entry name" value="DNAJ HOMOLOG SUBFAMILY C MEMBER 21"/>
    <property type="match status" value="1"/>
</dbReference>
<dbReference type="Proteomes" id="UP001430848">
    <property type="component" value="Unassembled WGS sequence"/>
</dbReference>
<dbReference type="EMBL" id="JAKNSF020000068">
    <property type="protein sequence ID" value="KAK7721825.1"/>
    <property type="molecule type" value="Genomic_DNA"/>
</dbReference>
<dbReference type="Pfam" id="PF00226">
    <property type="entry name" value="DnaJ"/>
    <property type="match status" value="1"/>
</dbReference>
<keyword evidence="2" id="KW-0694">RNA-binding</keyword>
<dbReference type="InterPro" id="IPR035979">
    <property type="entry name" value="RBD_domain_sf"/>
</dbReference>
<dbReference type="CDD" id="cd06257">
    <property type="entry name" value="DnaJ"/>
    <property type="match status" value="1"/>
</dbReference>
<evidence type="ECO:0000256" key="2">
    <source>
        <dbReference type="PROSITE-ProRule" id="PRU00176"/>
    </source>
</evidence>
<dbReference type="InterPro" id="IPR001623">
    <property type="entry name" value="DnaJ_domain"/>
</dbReference>
<feature type="compositionally biased region" description="Polar residues" evidence="3">
    <location>
        <begin position="402"/>
        <end position="415"/>
    </location>
</feature>
<dbReference type="InterPro" id="IPR012677">
    <property type="entry name" value="Nucleotide-bd_a/b_plait_sf"/>
</dbReference>
<feature type="domain" description="RRM" evidence="5">
    <location>
        <begin position="496"/>
        <end position="574"/>
    </location>
</feature>
<evidence type="ECO:0000259" key="4">
    <source>
        <dbReference type="PROSITE" id="PS50076"/>
    </source>
</evidence>
<evidence type="ECO:0000313" key="8">
    <source>
        <dbReference type="Proteomes" id="UP001430848"/>
    </source>
</evidence>
<dbReference type="SUPFAM" id="SSF54928">
    <property type="entry name" value="RNA-binding domain, RBD"/>
    <property type="match status" value="1"/>
</dbReference>
<dbReference type="Gene3D" id="3.30.70.330">
    <property type="match status" value="1"/>
</dbReference>
<dbReference type="PRINTS" id="PR00625">
    <property type="entry name" value="JDOMAIN"/>
</dbReference>
<dbReference type="PROSITE" id="PS50102">
    <property type="entry name" value="RRM"/>
    <property type="match status" value="1"/>
</dbReference>
<feature type="region of interest" description="Disordered" evidence="3">
    <location>
        <begin position="97"/>
        <end position="136"/>
    </location>
</feature>
<feature type="compositionally biased region" description="Basic and acidic residues" evidence="3">
    <location>
        <begin position="102"/>
        <end position="136"/>
    </location>
</feature>
<feature type="compositionally biased region" description="Polar residues" evidence="3">
    <location>
        <begin position="432"/>
        <end position="457"/>
    </location>
</feature>
<feature type="region of interest" description="Disordered" evidence="3">
    <location>
        <begin position="234"/>
        <end position="496"/>
    </location>
</feature>
<evidence type="ECO:0000259" key="5">
    <source>
        <dbReference type="PROSITE" id="PS50102"/>
    </source>
</evidence>
<gene>
    <name evidence="7" type="ORF">SLS63_009350</name>
</gene>
<keyword evidence="8" id="KW-1185">Reference proteome</keyword>
<dbReference type="Gene3D" id="1.10.287.110">
    <property type="entry name" value="DnaJ domain"/>
    <property type="match status" value="1"/>
</dbReference>
<evidence type="ECO:0008006" key="9">
    <source>
        <dbReference type="Google" id="ProtNLM"/>
    </source>
</evidence>
<evidence type="ECO:0000313" key="7">
    <source>
        <dbReference type="EMBL" id="KAK7721825.1"/>
    </source>
</evidence>